<dbReference type="InParanoid" id="G2YY49"/>
<gene>
    <name evidence="1" type="ORF">BofuT4_uP143550.1</name>
</gene>
<sequence length="36" mass="4086">MHVEDRQVSKNLARALAVGTWMGVVLLEKLEFIMSI</sequence>
<dbReference type="HOGENOM" id="CLU_3359596_0_0_1"/>
<dbReference type="AlphaFoldDB" id="G2YY49"/>
<evidence type="ECO:0000313" key="1">
    <source>
        <dbReference type="EMBL" id="CCD56547.1"/>
    </source>
</evidence>
<organism evidence="1 2">
    <name type="scientific">Botryotinia fuckeliana (strain T4)</name>
    <name type="common">Noble rot fungus</name>
    <name type="synonym">Botrytis cinerea</name>
    <dbReference type="NCBI Taxonomy" id="999810"/>
    <lineage>
        <taxon>Eukaryota</taxon>
        <taxon>Fungi</taxon>
        <taxon>Dikarya</taxon>
        <taxon>Ascomycota</taxon>
        <taxon>Pezizomycotina</taxon>
        <taxon>Leotiomycetes</taxon>
        <taxon>Helotiales</taxon>
        <taxon>Sclerotiniaceae</taxon>
        <taxon>Botrytis</taxon>
    </lineage>
</organism>
<reference evidence="2" key="1">
    <citation type="journal article" date="2011" name="PLoS Genet.">
        <title>Genomic analysis of the necrotrophic fungal pathogens Sclerotinia sclerotiorum and Botrytis cinerea.</title>
        <authorList>
            <person name="Amselem J."/>
            <person name="Cuomo C.A."/>
            <person name="van Kan J.A."/>
            <person name="Viaud M."/>
            <person name="Benito E.P."/>
            <person name="Couloux A."/>
            <person name="Coutinho P.M."/>
            <person name="de Vries R.P."/>
            <person name="Dyer P.S."/>
            <person name="Fillinger S."/>
            <person name="Fournier E."/>
            <person name="Gout L."/>
            <person name="Hahn M."/>
            <person name="Kohn L."/>
            <person name="Lapalu N."/>
            <person name="Plummer K.M."/>
            <person name="Pradier J.M."/>
            <person name="Quevillon E."/>
            <person name="Sharon A."/>
            <person name="Simon A."/>
            <person name="ten Have A."/>
            <person name="Tudzynski B."/>
            <person name="Tudzynski P."/>
            <person name="Wincker P."/>
            <person name="Andrew M."/>
            <person name="Anthouard V."/>
            <person name="Beever R.E."/>
            <person name="Beffa R."/>
            <person name="Benoit I."/>
            <person name="Bouzid O."/>
            <person name="Brault B."/>
            <person name="Chen Z."/>
            <person name="Choquer M."/>
            <person name="Collemare J."/>
            <person name="Cotton P."/>
            <person name="Danchin E.G."/>
            <person name="Da Silva C."/>
            <person name="Gautier A."/>
            <person name="Giraud C."/>
            <person name="Giraud T."/>
            <person name="Gonzalez C."/>
            <person name="Grossetete S."/>
            <person name="Guldener U."/>
            <person name="Henrissat B."/>
            <person name="Howlett B.J."/>
            <person name="Kodira C."/>
            <person name="Kretschmer M."/>
            <person name="Lappartient A."/>
            <person name="Leroch M."/>
            <person name="Levis C."/>
            <person name="Mauceli E."/>
            <person name="Neuveglise C."/>
            <person name="Oeser B."/>
            <person name="Pearson M."/>
            <person name="Poulain J."/>
            <person name="Poussereau N."/>
            <person name="Quesneville H."/>
            <person name="Rascle C."/>
            <person name="Schumacher J."/>
            <person name="Segurens B."/>
            <person name="Sexton A."/>
            <person name="Silva E."/>
            <person name="Sirven C."/>
            <person name="Soanes D.M."/>
            <person name="Talbot N.J."/>
            <person name="Templeton M."/>
            <person name="Yandava C."/>
            <person name="Yarden O."/>
            <person name="Zeng Q."/>
            <person name="Rollins J.A."/>
            <person name="Lebrun M.H."/>
            <person name="Dickman M."/>
        </authorList>
    </citation>
    <scope>NUCLEOTIDE SEQUENCE [LARGE SCALE GENOMIC DNA]</scope>
    <source>
        <strain evidence="2">T4</strain>
    </source>
</reference>
<name>G2YY49_BOTF4</name>
<dbReference type="EMBL" id="FQ790361">
    <property type="protein sequence ID" value="CCD56547.1"/>
    <property type="molecule type" value="Genomic_DNA"/>
</dbReference>
<protein>
    <submittedName>
        <fullName evidence="1">Uncharacterized protein</fullName>
    </submittedName>
</protein>
<proteinExistence type="predicted"/>
<evidence type="ECO:0000313" key="2">
    <source>
        <dbReference type="Proteomes" id="UP000008177"/>
    </source>
</evidence>
<dbReference type="Proteomes" id="UP000008177">
    <property type="component" value="Unplaced contigs"/>
</dbReference>
<accession>G2YY49</accession>